<name>A0A645EJ82_9ZZZZ</name>
<sequence>MKSMNYSLSIIEKGLLAANTLSAPFGLTLTTQEAAMVAKAKQEAIRESGRVEFTGGVEREIIRAFSSSPYIEQRTYADTLCELFEIFYALKNELPDDYPDGDLITWMEGNFNGRCGGSLDALQGLNPLEVPEYTEPDPDEEKPDE</sequence>
<dbReference type="AlphaFoldDB" id="A0A645EJ82"/>
<evidence type="ECO:0000313" key="1">
    <source>
        <dbReference type="EMBL" id="MPN01199.1"/>
    </source>
</evidence>
<gene>
    <name evidence="1" type="ORF">SDC9_148405</name>
</gene>
<dbReference type="InterPro" id="IPR046286">
    <property type="entry name" value="DUF6323"/>
</dbReference>
<proteinExistence type="predicted"/>
<comment type="caution">
    <text evidence="1">The sequence shown here is derived from an EMBL/GenBank/DDBJ whole genome shotgun (WGS) entry which is preliminary data.</text>
</comment>
<reference evidence="1" key="1">
    <citation type="submission" date="2019-08" db="EMBL/GenBank/DDBJ databases">
        <authorList>
            <person name="Kucharzyk K."/>
            <person name="Murdoch R.W."/>
            <person name="Higgins S."/>
            <person name="Loffler F."/>
        </authorList>
    </citation>
    <scope>NUCLEOTIDE SEQUENCE</scope>
</reference>
<organism evidence="1">
    <name type="scientific">bioreactor metagenome</name>
    <dbReference type="NCBI Taxonomy" id="1076179"/>
    <lineage>
        <taxon>unclassified sequences</taxon>
        <taxon>metagenomes</taxon>
        <taxon>ecological metagenomes</taxon>
    </lineage>
</organism>
<dbReference type="EMBL" id="VSSQ01047220">
    <property type="protein sequence ID" value="MPN01199.1"/>
    <property type="molecule type" value="Genomic_DNA"/>
</dbReference>
<accession>A0A645EJ82</accession>
<protein>
    <submittedName>
        <fullName evidence="1">Uncharacterized protein</fullName>
    </submittedName>
</protein>
<dbReference type="Pfam" id="PF19848">
    <property type="entry name" value="DUF6323"/>
    <property type="match status" value="1"/>
</dbReference>